<gene>
    <name evidence="2" type="ORF">DFP72DRAFT_1078043</name>
</gene>
<feature type="compositionally biased region" description="Pro residues" evidence="1">
    <location>
        <begin position="40"/>
        <end position="53"/>
    </location>
</feature>
<organism evidence="2 3">
    <name type="scientific">Ephemerocybe angulata</name>
    <dbReference type="NCBI Taxonomy" id="980116"/>
    <lineage>
        <taxon>Eukaryota</taxon>
        <taxon>Fungi</taxon>
        <taxon>Dikarya</taxon>
        <taxon>Basidiomycota</taxon>
        <taxon>Agaricomycotina</taxon>
        <taxon>Agaricomycetes</taxon>
        <taxon>Agaricomycetidae</taxon>
        <taxon>Agaricales</taxon>
        <taxon>Agaricineae</taxon>
        <taxon>Psathyrellaceae</taxon>
        <taxon>Ephemerocybe</taxon>
    </lineage>
</organism>
<reference evidence="2 3" key="1">
    <citation type="submission" date="2020-07" db="EMBL/GenBank/DDBJ databases">
        <title>Comparative genomics of pyrophilous fungi reveals a link between fire events and developmental genes.</title>
        <authorList>
            <consortium name="DOE Joint Genome Institute"/>
            <person name="Steindorff A.S."/>
            <person name="Carver A."/>
            <person name="Calhoun S."/>
            <person name="Stillman K."/>
            <person name="Liu H."/>
            <person name="Lipzen A."/>
            <person name="Pangilinan J."/>
            <person name="Labutti K."/>
            <person name="Bruns T.D."/>
            <person name="Grigoriev I.V."/>
        </authorList>
    </citation>
    <scope>NUCLEOTIDE SEQUENCE [LARGE SCALE GENOMIC DNA]</scope>
    <source>
        <strain evidence="2 3">CBS 144469</strain>
    </source>
</reference>
<evidence type="ECO:0000313" key="3">
    <source>
        <dbReference type="Proteomes" id="UP000521943"/>
    </source>
</evidence>
<dbReference type="Proteomes" id="UP000521943">
    <property type="component" value="Unassembled WGS sequence"/>
</dbReference>
<dbReference type="EMBL" id="JACGCI010000113">
    <property type="protein sequence ID" value="KAF6744828.1"/>
    <property type="molecule type" value="Genomic_DNA"/>
</dbReference>
<sequence length="224" mass="24178">MWAKRCTVLKFQAREHLLPYPSLLLQLRPSAYGRSGAGTPPHPPLPSASPPPSSAALIKGFRNILIRRHPLLSSPVLSIAPGNGLTGIPYSSILNSVASLGSLPQPIPSLSSNAPVLDPSLQVPKPIQLGFWVAVAHSRCSSHGERRAWRIRFESIQNPDNPTATGPIHIYTHHAALLAPHWHSIRPAIASLLNCKSNLATPSAVCAVLQGDFLFFGFFLQLLL</sequence>
<keyword evidence="3" id="KW-1185">Reference proteome</keyword>
<accession>A0A8H6LUY1</accession>
<protein>
    <submittedName>
        <fullName evidence="2">Uncharacterized protein</fullName>
    </submittedName>
</protein>
<evidence type="ECO:0000313" key="2">
    <source>
        <dbReference type="EMBL" id="KAF6744828.1"/>
    </source>
</evidence>
<evidence type="ECO:0000256" key="1">
    <source>
        <dbReference type="SAM" id="MobiDB-lite"/>
    </source>
</evidence>
<comment type="caution">
    <text evidence="2">The sequence shown here is derived from an EMBL/GenBank/DDBJ whole genome shotgun (WGS) entry which is preliminary data.</text>
</comment>
<dbReference type="AlphaFoldDB" id="A0A8H6LUY1"/>
<feature type="region of interest" description="Disordered" evidence="1">
    <location>
        <begin position="34"/>
        <end position="53"/>
    </location>
</feature>
<name>A0A8H6LUY1_9AGAR</name>
<proteinExistence type="predicted"/>